<evidence type="ECO:0000256" key="1">
    <source>
        <dbReference type="ARBA" id="ARBA00022741"/>
    </source>
</evidence>
<keyword evidence="1 9" id="KW-0547">Nucleotide-binding</keyword>
<dbReference type="RefSeq" id="WP_191157670.1">
    <property type="nucleotide sequence ID" value="NZ_JACWUN010000020.1"/>
</dbReference>
<dbReference type="GO" id="GO:0003677">
    <property type="term" value="F:DNA binding"/>
    <property type="evidence" value="ECO:0007669"/>
    <property type="project" value="InterPro"/>
</dbReference>
<comment type="caution">
    <text evidence="11">The sequence shown here is derived from an EMBL/GenBank/DDBJ whole genome shotgun (WGS) entry which is preliminary data.</text>
</comment>
<dbReference type="InterPro" id="IPR014016">
    <property type="entry name" value="UvrD-like_ATP-bd"/>
</dbReference>
<dbReference type="SUPFAM" id="SSF52540">
    <property type="entry name" value="P-loop containing nucleoside triphosphate hydrolases"/>
    <property type="match status" value="1"/>
</dbReference>
<comment type="catalytic activity">
    <reaction evidence="6">
        <text>Couples ATP hydrolysis with the unwinding of duplex DNA by translocating in the 3'-5' direction.</text>
        <dbReference type="EC" id="5.6.2.4"/>
    </reaction>
</comment>
<dbReference type="Pfam" id="PF13361">
    <property type="entry name" value="UvrD_C"/>
    <property type="match status" value="1"/>
</dbReference>
<evidence type="ECO:0000256" key="4">
    <source>
        <dbReference type="ARBA" id="ARBA00022840"/>
    </source>
</evidence>
<dbReference type="EC" id="5.6.2.4" evidence="7"/>
<dbReference type="InterPro" id="IPR000212">
    <property type="entry name" value="DNA_helicase_UvrD/REP"/>
</dbReference>
<keyword evidence="5" id="KW-0413">Isomerase</keyword>
<dbReference type="Pfam" id="PF00580">
    <property type="entry name" value="UvrD-helicase"/>
    <property type="match status" value="1"/>
</dbReference>
<dbReference type="PANTHER" id="PTHR11070">
    <property type="entry name" value="UVRD / RECB / PCRA DNA HELICASE FAMILY MEMBER"/>
    <property type="match status" value="1"/>
</dbReference>
<dbReference type="EMBL" id="JACWUN010000020">
    <property type="protein sequence ID" value="MBD1401756.1"/>
    <property type="molecule type" value="Genomic_DNA"/>
</dbReference>
<dbReference type="Pfam" id="PF13538">
    <property type="entry name" value="UvrD_C_2"/>
    <property type="match status" value="1"/>
</dbReference>
<dbReference type="GO" id="GO:0005829">
    <property type="term" value="C:cytosol"/>
    <property type="evidence" value="ECO:0007669"/>
    <property type="project" value="TreeGrafter"/>
</dbReference>
<evidence type="ECO:0000256" key="9">
    <source>
        <dbReference type="PROSITE-ProRule" id="PRU00560"/>
    </source>
</evidence>
<name>A0A8J6QR33_9BACT</name>
<evidence type="ECO:0000256" key="8">
    <source>
        <dbReference type="ARBA" id="ARBA00048988"/>
    </source>
</evidence>
<dbReference type="PROSITE" id="PS51198">
    <property type="entry name" value="UVRD_HELICASE_ATP_BIND"/>
    <property type="match status" value="1"/>
</dbReference>
<dbReference type="AlphaFoldDB" id="A0A8J6QR33"/>
<evidence type="ECO:0000313" key="11">
    <source>
        <dbReference type="EMBL" id="MBD1401756.1"/>
    </source>
</evidence>
<dbReference type="GO" id="GO:0005524">
    <property type="term" value="F:ATP binding"/>
    <property type="evidence" value="ECO:0007669"/>
    <property type="project" value="UniProtKB-UniRule"/>
</dbReference>
<comment type="catalytic activity">
    <reaction evidence="8">
        <text>ATP + H2O = ADP + phosphate + H(+)</text>
        <dbReference type="Rhea" id="RHEA:13065"/>
        <dbReference type="ChEBI" id="CHEBI:15377"/>
        <dbReference type="ChEBI" id="CHEBI:15378"/>
        <dbReference type="ChEBI" id="CHEBI:30616"/>
        <dbReference type="ChEBI" id="CHEBI:43474"/>
        <dbReference type="ChEBI" id="CHEBI:456216"/>
        <dbReference type="EC" id="5.6.2.4"/>
    </reaction>
</comment>
<feature type="domain" description="UvrD-like helicase ATP-binding" evidence="10">
    <location>
        <begin position="208"/>
        <end position="539"/>
    </location>
</feature>
<evidence type="ECO:0000256" key="2">
    <source>
        <dbReference type="ARBA" id="ARBA00022801"/>
    </source>
</evidence>
<accession>A0A8J6QR33</accession>
<evidence type="ECO:0000313" key="12">
    <source>
        <dbReference type="Proteomes" id="UP000632828"/>
    </source>
</evidence>
<dbReference type="Proteomes" id="UP000632828">
    <property type="component" value="Unassembled WGS sequence"/>
</dbReference>
<dbReference type="PANTHER" id="PTHR11070:SF17">
    <property type="entry name" value="DNA HELICASE IV"/>
    <property type="match status" value="1"/>
</dbReference>
<evidence type="ECO:0000259" key="10">
    <source>
        <dbReference type="PROSITE" id="PS51198"/>
    </source>
</evidence>
<dbReference type="GO" id="GO:0000725">
    <property type="term" value="P:recombinational repair"/>
    <property type="evidence" value="ECO:0007669"/>
    <property type="project" value="TreeGrafter"/>
</dbReference>
<keyword evidence="2 9" id="KW-0378">Hydrolase</keyword>
<dbReference type="InterPro" id="IPR027417">
    <property type="entry name" value="P-loop_NTPase"/>
</dbReference>
<keyword evidence="12" id="KW-1185">Reference proteome</keyword>
<evidence type="ECO:0000256" key="7">
    <source>
        <dbReference type="ARBA" id="ARBA00034808"/>
    </source>
</evidence>
<dbReference type="InterPro" id="IPR014017">
    <property type="entry name" value="DNA_helicase_UvrD-like_C"/>
</dbReference>
<keyword evidence="4 9" id="KW-0067">ATP-binding</keyword>
<keyword evidence="3 9" id="KW-0347">Helicase</keyword>
<gene>
    <name evidence="11" type="ORF">ICT70_13910</name>
</gene>
<dbReference type="Gene3D" id="3.40.50.300">
    <property type="entry name" value="P-loop containing nucleotide triphosphate hydrolases"/>
    <property type="match status" value="3"/>
</dbReference>
<proteinExistence type="predicted"/>
<protein>
    <recommendedName>
        <fullName evidence="7">DNA 3'-5' helicase</fullName>
        <ecNumber evidence="7">5.6.2.4</ecNumber>
    </recommendedName>
</protein>
<sequence>MAHQLTSTSTDPQRDERLHLEYVQNRLDEAISRIDTRLKQYRQNIEDQKNYLWESRADMDHVEKVTTRQSIEQMVMTGETILAQKQQLQKLARSPYFGRFDFIATAESQPAGFYIGVNHFYNESTKEHLIYDWRAPVATLFYDFEIGPAAYQSPSGRIEGNISLKRQFRIRDGAMEMMLETDLHIVDDVLQKELAGSADAGMKNIVATIQRDQNAIIRNEDAPTLIIQGVAGSGKTSIALHRIAFLLYRFKESLKSTDILIISPNKVFADYIANVLPELGEESIAEIGMDDLAHSLLDNKVPFQTFFEQTSVLLETNDEKIKERIQHKSSAQFLNKLGEYADYIEKSRFSAEDIVVVGRPVPAWFIEKHFSRYRGLPPAQRITEVVKAVEVNMGIYYNVDLSAEDRRLVRTAINKMCRKKSLNILYKEFFDWLGRPDLFVQAKGRKLEYADVFPLIYLKMRLENVDNPYRAIKHLVIDEMQDYTPVQFAVLARLFNCRKTILGDVAQAVNPYSASQLKDIEGAFTNATLMTLTKSYRSTLQIMEFAQQICFNPQLIPMKRHGDVPTVHRLGSAKEEITWLKTYVADFIASEHSSLGVICKTQKQAQQITNALTKNDIDARLLDPSSQVFSTGIIVCTAHMAKGLEFDHVVIPSANATIYHTEMDRNMLYVACTRAMHRLILTYTGEPSIFLTLSEE</sequence>
<dbReference type="GO" id="GO:0043138">
    <property type="term" value="F:3'-5' DNA helicase activity"/>
    <property type="evidence" value="ECO:0007669"/>
    <property type="project" value="UniProtKB-EC"/>
</dbReference>
<evidence type="ECO:0000256" key="5">
    <source>
        <dbReference type="ARBA" id="ARBA00023235"/>
    </source>
</evidence>
<evidence type="ECO:0000256" key="6">
    <source>
        <dbReference type="ARBA" id="ARBA00034617"/>
    </source>
</evidence>
<organism evidence="11 12">
    <name type="scientific">Pelovirga terrestris</name>
    <dbReference type="NCBI Taxonomy" id="2771352"/>
    <lineage>
        <taxon>Bacteria</taxon>
        <taxon>Pseudomonadati</taxon>
        <taxon>Thermodesulfobacteriota</taxon>
        <taxon>Desulfuromonadia</taxon>
        <taxon>Geobacterales</taxon>
        <taxon>Geobacteraceae</taxon>
        <taxon>Pelovirga</taxon>
    </lineage>
</organism>
<dbReference type="GO" id="GO:0016787">
    <property type="term" value="F:hydrolase activity"/>
    <property type="evidence" value="ECO:0007669"/>
    <property type="project" value="UniProtKB-UniRule"/>
</dbReference>
<evidence type="ECO:0000256" key="3">
    <source>
        <dbReference type="ARBA" id="ARBA00022806"/>
    </source>
</evidence>
<reference evidence="11" key="1">
    <citation type="submission" date="2020-09" db="EMBL/GenBank/DDBJ databases">
        <title>Pelobacter alkaliphilus sp. nov., a novel anaerobic arsenate-reducing bacterium from terrestrial mud volcano.</title>
        <authorList>
            <person name="Khomyakova M.A."/>
            <person name="Merkel A.Y."/>
            <person name="Slobodkin A.I."/>
        </authorList>
    </citation>
    <scope>NUCLEOTIDE SEQUENCE</scope>
    <source>
        <strain evidence="11">M08fum</strain>
    </source>
</reference>
<feature type="binding site" evidence="9">
    <location>
        <begin position="229"/>
        <end position="236"/>
    </location>
    <ligand>
        <name>ATP</name>
        <dbReference type="ChEBI" id="CHEBI:30616"/>
    </ligand>
</feature>
<dbReference type="InterPro" id="IPR027785">
    <property type="entry name" value="UvrD-like_helicase_C"/>
</dbReference>